<dbReference type="InterPro" id="IPR002156">
    <property type="entry name" value="RNaseH_domain"/>
</dbReference>
<dbReference type="InterPro" id="IPR044730">
    <property type="entry name" value="RNase_H-like_dom_plant"/>
</dbReference>
<dbReference type="Pfam" id="PF13456">
    <property type="entry name" value="RVT_3"/>
    <property type="match status" value="1"/>
</dbReference>
<evidence type="ECO:0000313" key="4">
    <source>
        <dbReference type="Proteomes" id="UP000593575"/>
    </source>
</evidence>
<gene>
    <name evidence="3" type="ORF">Goarm_011712</name>
</gene>
<name>A0A7J9IXP7_9ROSI</name>
<dbReference type="InterPro" id="IPR012337">
    <property type="entry name" value="RNaseH-like_sf"/>
</dbReference>
<feature type="domain" description="RNase H type-1" evidence="2">
    <location>
        <begin position="254"/>
        <end position="335"/>
    </location>
</feature>
<feature type="signal peptide" evidence="1">
    <location>
        <begin position="1"/>
        <end position="22"/>
    </location>
</feature>
<protein>
    <recommendedName>
        <fullName evidence="2">RNase H type-1 domain-containing protein</fullName>
    </recommendedName>
</protein>
<comment type="caution">
    <text evidence="3">The sequence shown here is derived from an EMBL/GenBank/DDBJ whole genome shotgun (WGS) entry which is preliminary data.</text>
</comment>
<dbReference type="InterPro" id="IPR046349">
    <property type="entry name" value="C1-like_sf"/>
</dbReference>
<sequence length="343" mass="38503">MSTKIQHFLHCHLLWLLGVSEDDQLGCRGCCKRITGSIYVCFGCDFYLHRSCAELPGEIRDLFHPCPLLLTILDYEYICNACFKTDSGLSNRCKRCEFDMHIEGTQRATIETEELIQHFTHWHPLKLLAPNNHLEVGCAIYNKLCFASAFDSFAYGCQDCNFFVHHSCMINIPRQIIHFFHPSCPLVLLTDVPCQYEGFDEASSGLAFHCGKCKFQLDVKCALLPTVESKMPNRRASAVHVNWSPPALGWTKLNTDGASNVSGIWSSIGGVLRDSFPYWVASFCRSIGSGSVLNAEFSAILDGFNVAWQRGLSKVVVECDNRVAIELLQDGSNEDNPLLLEFK</sequence>
<dbReference type="Gene3D" id="3.30.420.10">
    <property type="entry name" value="Ribonuclease H-like superfamily/Ribonuclease H"/>
    <property type="match status" value="1"/>
</dbReference>
<evidence type="ECO:0000259" key="2">
    <source>
        <dbReference type="Pfam" id="PF13456"/>
    </source>
</evidence>
<reference evidence="3 4" key="1">
    <citation type="journal article" date="2019" name="Genome Biol. Evol.">
        <title>Insights into the evolution of the New World diploid cottons (Gossypium, subgenus Houzingenia) based on genome sequencing.</title>
        <authorList>
            <person name="Grover C.E."/>
            <person name="Arick M.A. 2nd"/>
            <person name="Thrash A."/>
            <person name="Conover J.L."/>
            <person name="Sanders W.S."/>
            <person name="Peterson D.G."/>
            <person name="Frelichowski J.E."/>
            <person name="Scheffler J.A."/>
            <person name="Scheffler B.E."/>
            <person name="Wendel J.F."/>
        </authorList>
    </citation>
    <scope>NUCLEOTIDE SEQUENCE [LARGE SCALE GENOMIC DNA]</scope>
    <source>
        <strain evidence="3">6</strain>
        <tissue evidence="3">Leaf</tissue>
    </source>
</reference>
<evidence type="ECO:0000256" key="1">
    <source>
        <dbReference type="SAM" id="SignalP"/>
    </source>
</evidence>
<dbReference type="Proteomes" id="UP000593575">
    <property type="component" value="Unassembled WGS sequence"/>
</dbReference>
<dbReference type="GO" id="GO:0003676">
    <property type="term" value="F:nucleic acid binding"/>
    <property type="evidence" value="ECO:0007669"/>
    <property type="project" value="InterPro"/>
</dbReference>
<dbReference type="AlphaFoldDB" id="A0A7J9IXP7"/>
<keyword evidence="4" id="KW-1185">Reference proteome</keyword>
<dbReference type="SUPFAM" id="SSF57889">
    <property type="entry name" value="Cysteine-rich domain"/>
    <property type="match status" value="2"/>
</dbReference>
<dbReference type="SUPFAM" id="SSF53098">
    <property type="entry name" value="Ribonuclease H-like"/>
    <property type="match status" value="1"/>
</dbReference>
<dbReference type="PANTHER" id="PTHR46288">
    <property type="entry name" value="PHORBOL-ESTER/DAG-TYPE DOMAIN-CONTAINING PROTEIN"/>
    <property type="match status" value="1"/>
</dbReference>
<dbReference type="PANTHER" id="PTHR46288:SF82">
    <property type="entry name" value="CYSTEINE_HISTIDINE-RICH C1 DOMAIN FAMILY PROTEIN"/>
    <property type="match status" value="1"/>
</dbReference>
<proteinExistence type="predicted"/>
<dbReference type="EMBL" id="JABFAE010000004">
    <property type="protein sequence ID" value="MBA0826899.1"/>
    <property type="molecule type" value="Genomic_DNA"/>
</dbReference>
<dbReference type="InterPro" id="IPR036397">
    <property type="entry name" value="RNaseH_sf"/>
</dbReference>
<dbReference type="CDD" id="cd06222">
    <property type="entry name" value="RNase_H_like"/>
    <property type="match status" value="1"/>
</dbReference>
<accession>A0A7J9IXP7</accession>
<feature type="chain" id="PRO_5029684398" description="RNase H type-1 domain-containing protein" evidence="1">
    <location>
        <begin position="23"/>
        <end position="343"/>
    </location>
</feature>
<organism evidence="3 4">
    <name type="scientific">Gossypium armourianum</name>
    <dbReference type="NCBI Taxonomy" id="34283"/>
    <lineage>
        <taxon>Eukaryota</taxon>
        <taxon>Viridiplantae</taxon>
        <taxon>Streptophyta</taxon>
        <taxon>Embryophyta</taxon>
        <taxon>Tracheophyta</taxon>
        <taxon>Spermatophyta</taxon>
        <taxon>Magnoliopsida</taxon>
        <taxon>eudicotyledons</taxon>
        <taxon>Gunneridae</taxon>
        <taxon>Pentapetalae</taxon>
        <taxon>rosids</taxon>
        <taxon>malvids</taxon>
        <taxon>Malvales</taxon>
        <taxon>Malvaceae</taxon>
        <taxon>Malvoideae</taxon>
        <taxon>Gossypium</taxon>
    </lineage>
</organism>
<evidence type="ECO:0000313" key="3">
    <source>
        <dbReference type="EMBL" id="MBA0826899.1"/>
    </source>
</evidence>
<dbReference type="GO" id="GO:0004523">
    <property type="term" value="F:RNA-DNA hybrid ribonuclease activity"/>
    <property type="evidence" value="ECO:0007669"/>
    <property type="project" value="InterPro"/>
</dbReference>
<keyword evidence="1" id="KW-0732">Signal</keyword>